<comment type="caution">
    <text evidence="8">The sequence shown here is derived from an EMBL/GenBank/DDBJ whole genome shotgun (WGS) entry which is preliminary data.</text>
</comment>
<feature type="transmembrane region" description="Helical" evidence="6">
    <location>
        <begin position="270"/>
        <end position="291"/>
    </location>
</feature>
<dbReference type="SUPFAM" id="SSF160964">
    <property type="entry name" value="MalF N-terminal region-like"/>
    <property type="match status" value="1"/>
</dbReference>
<proteinExistence type="inferred from homology"/>
<accession>A0ABS4IVG6</accession>
<dbReference type="Proteomes" id="UP001519287">
    <property type="component" value="Unassembled WGS sequence"/>
</dbReference>
<evidence type="ECO:0000256" key="4">
    <source>
        <dbReference type="ARBA" id="ARBA00022989"/>
    </source>
</evidence>
<comment type="subcellular location">
    <subcellularLocation>
        <location evidence="6">Cell membrane</location>
        <topology evidence="6">Multi-pass membrane protein</topology>
    </subcellularLocation>
    <subcellularLocation>
        <location evidence="1">Membrane</location>
        <topology evidence="1">Multi-pass membrane protein</topology>
    </subcellularLocation>
</comment>
<evidence type="ECO:0000313" key="9">
    <source>
        <dbReference type="Proteomes" id="UP001519287"/>
    </source>
</evidence>
<evidence type="ECO:0000313" key="8">
    <source>
        <dbReference type="EMBL" id="MBP1991583.1"/>
    </source>
</evidence>
<organism evidence="8 9">
    <name type="scientific">Paenibacillus eucommiae</name>
    <dbReference type="NCBI Taxonomy" id="1355755"/>
    <lineage>
        <taxon>Bacteria</taxon>
        <taxon>Bacillati</taxon>
        <taxon>Bacillota</taxon>
        <taxon>Bacilli</taxon>
        <taxon>Bacillales</taxon>
        <taxon>Paenibacillaceae</taxon>
        <taxon>Paenibacillus</taxon>
    </lineage>
</organism>
<dbReference type="Pfam" id="PF00528">
    <property type="entry name" value="BPD_transp_1"/>
    <property type="match status" value="1"/>
</dbReference>
<dbReference type="CDD" id="cd06261">
    <property type="entry name" value="TM_PBP2"/>
    <property type="match status" value="1"/>
</dbReference>
<gene>
    <name evidence="8" type="ORF">J2Z66_003190</name>
</gene>
<protein>
    <submittedName>
        <fullName evidence="8">Multiple sugar transport system permease protein</fullName>
    </submittedName>
</protein>
<dbReference type="Gene3D" id="1.10.3720.10">
    <property type="entry name" value="MetI-like"/>
    <property type="match status" value="1"/>
</dbReference>
<dbReference type="PANTHER" id="PTHR43759:SF1">
    <property type="entry name" value="GLUCOSE IMPORT SYSTEM PERMEASE PROTEIN GLCT"/>
    <property type="match status" value="1"/>
</dbReference>
<keyword evidence="8" id="KW-0762">Sugar transport</keyword>
<keyword evidence="2 6" id="KW-0813">Transport</keyword>
<keyword evidence="3 6" id="KW-0812">Transmembrane</keyword>
<dbReference type="InterPro" id="IPR000515">
    <property type="entry name" value="MetI-like"/>
</dbReference>
<evidence type="ECO:0000256" key="1">
    <source>
        <dbReference type="ARBA" id="ARBA00004141"/>
    </source>
</evidence>
<dbReference type="SUPFAM" id="SSF161098">
    <property type="entry name" value="MetI-like"/>
    <property type="match status" value="1"/>
</dbReference>
<feature type="transmembrane region" description="Helical" evidence="6">
    <location>
        <begin position="80"/>
        <end position="102"/>
    </location>
</feature>
<comment type="similarity">
    <text evidence="6">Belongs to the binding-protein-dependent transport system permease family.</text>
</comment>
<feature type="transmembrane region" description="Helical" evidence="6">
    <location>
        <begin position="114"/>
        <end position="134"/>
    </location>
</feature>
<feature type="domain" description="ABC transmembrane type-1" evidence="7">
    <location>
        <begin position="76"/>
        <end position="286"/>
    </location>
</feature>
<feature type="transmembrane region" description="Helical" evidence="6">
    <location>
        <begin position="20"/>
        <end position="40"/>
    </location>
</feature>
<name>A0ABS4IVG6_9BACL</name>
<evidence type="ECO:0000256" key="2">
    <source>
        <dbReference type="ARBA" id="ARBA00022448"/>
    </source>
</evidence>
<dbReference type="PROSITE" id="PS50928">
    <property type="entry name" value="ABC_TM1"/>
    <property type="match status" value="1"/>
</dbReference>
<reference evidence="8 9" key="1">
    <citation type="submission" date="2021-03" db="EMBL/GenBank/DDBJ databases">
        <title>Genomic Encyclopedia of Type Strains, Phase IV (KMG-IV): sequencing the most valuable type-strain genomes for metagenomic binning, comparative biology and taxonomic classification.</title>
        <authorList>
            <person name="Goeker M."/>
        </authorList>
    </citation>
    <scope>NUCLEOTIDE SEQUENCE [LARGE SCALE GENOMIC DNA]</scope>
    <source>
        <strain evidence="8 9">DSM 26048</strain>
    </source>
</reference>
<dbReference type="InterPro" id="IPR035906">
    <property type="entry name" value="MetI-like_sf"/>
</dbReference>
<keyword evidence="5 6" id="KW-0472">Membrane</keyword>
<evidence type="ECO:0000259" key="7">
    <source>
        <dbReference type="PROSITE" id="PS50928"/>
    </source>
</evidence>
<dbReference type="EMBL" id="JAGGLB010000009">
    <property type="protein sequence ID" value="MBP1991583.1"/>
    <property type="molecule type" value="Genomic_DNA"/>
</dbReference>
<dbReference type="RefSeq" id="WP_245375570.1">
    <property type="nucleotide sequence ID" value="NZ_JAGGLB010000009.1"/>
</dbReference>
<dbReference type="InterPro" id="IPR035277">
    <property type="entry name" value="MalF_N"/>
</dbReference>
<keyword evidence="9" id="KW-1185">Reference proteome</keyword>
<dbReference type="InterPro" id="IPR052730">
    <property type="entry name" value="Sugar_ABC_transporter"/>
</dbReference>
<keyword evidence="4 6" id="KW-1133">Transmembrane helix</keyword>
<evidence type="ECO:0000256" key="3">
    <source>
        <dbReference type="ARBA" id="ARBA00022692"/>
    </source>
</evidence>
<sequence>MERMILVPTNWFDRNLKWIYTMPAVLFVLLMMVFPILYTFRISFYEWSMSSTTKPIWVGLDNYVSLLSDPRFWESVQNTFVFSAGALILETVLGIAIAMLLYRDFLGKNIVKTLFLLPMVATPVAMGLVWLLIYEPSIGVANMLLKWLGMDPQLWIASPSQVIPSLIIIDVWEWTPMIALIIMAGLATLPSEPYEAANVDGATGWQKFMHLTLPMLRPTIIVAVMLRLIDVLKTFDIIYATTQGGPNLKSETLNIYGYTLGFQYFKLGTASSLLVVFFALVMGFTLIMIWLRKRLEVSS</sequence>
<evidence type="ECO:0000256" key="6">
    <source>
        <dbReference type="RuleBase" id="RU363032"/>
    </source>
</evidence>
<dbReference type="PANTHER" id="PTHR43759">
    <property type="entry name" value="TREHALOSE TRANSPORT SYSTEM PERMEASE PROTEIN SUGA"/>
    <property type="match status" value="1"/>
</dbReference>
<evidence type="ECO:0000256" key="5">
    <source>
        <dbReference type="ARBA" id="ARBA00023136"/>
    </source>
</evidence>
<dbReference type="Gene3D" id="1.20.58.370">
    <property type="entry name" value="MalF N-terminal region-like"/>
    <property type="match status" value="1"/>
</dbReference>